<evidence type="ECO:0000259" key="5">
    <source>
        <dbReference type="Pfam" id="PF00135"/>
    </source>
</evidence>
<reference evidence="6 7" key="1">
    <citation type="journal article" date="2015" name="Stand. Genomic Sci.">
        <title>Genomic Encyclopedia of Bacterial and Archaeal Type Strains, Phase III: the genomes of soil and plant-associated and newly described type strains.</title>
        <authorList>
            <person name="Whitman W.B."/>
            <person name="Woyke T."/>
            <person name="Klenk H.P."/>
            <person name="Zhou Y."/>
            <person name="Lilburn T.G."/>
            <person name="Beck B.J."/>
            <person name="De Vos P."/>
            <person name="Vandamme P."/>
            <person name="Eisen J.A."/>
            <person name="Garrity G."/>
            <person name="Hugenholtz P."/>
            <person name="Kyrpides N.C."/>
        </authorList>
    </citation>
    <scope>NUCLEOTIDE SEQUENCE [LARGE SCALE GENOMIC DNA]</scope>
    <source>
        <strain evidence="6 7">VKM Ac-2540</strain>
    </source>
</reference>
<dbReference type="InterPro" id="IPR050309">
    <property type="entry name" value="Type-B_Carboxylest/Lipase"/>
</dbReference>
<evidence type="ECO:0000256" key="4">
    <source>
        <dbReference type="SAM" id="MobiDB-lite"/>
    </source>
</evidence>
<feature type="compositionally biased region" description="Basic and acidic residues" evidence="4">
    <location>
        <begin position="43"/>
        <end position="52"/>
    </location>
</feature>
<comment type="similarity">
    <text evidence="1 3">Belongs to the type-B carboxylesterase/lipase family.</text>
</comment>
<evidence type="ECO:0000313" key="7">
    <source>
        <dbReference type="Proteomes" id="UP000292027"/>
    </source>
</evidence>
<evidence type="ECO:0000256" key="3">
    <source>
        <dbReference type="RuleBase" id="RU361235"/>
    </source>
</evidence>
<evidence type="ECO:0000256" key="2">
    <source>
        <dbReference type="ARBA" id="ARBA00022801"/>
    </source>
</evidence>
<protein>
    <recommendedName>
        <fullName evidence="3">Carboxylic ester hydrolase</fullName>
        <ecNumber evidence="3">3.1.1.-</ecNumber>
    </recommendedName>
</protein>
<accession>A0A4Q7XE02</accession>
<dbReference type="GO" id="GO:0016787">
    <property type="term" value="F:hydrolase activity"/>
    <property type="evidence" value="ECO:0007669"/>
    <property type="project" value="UniProtKB-KW"/>
</dbReference>
<evidence type="ECO:0000256" key="1">
    <source>
        <dbReference type="ARBA" id="ARBA00005964"/>
    </source>
</evidence>
<feature type="region of interest" description="Disordered" evidence="4">
    <location>
        <begin position="31"/>
        <end position="63"/>
    </location>
</feature>
<dbReference type="InterPro" id="IPR029058">
    <property type="entry name" value="AB_hydrolase_fold"/>
</dbReference>
<sequence>MNQPETTISQGTLRGSHQSGVNAYLGVPFAAPPERFKAPGPPDKWDGVRDATRSGPAAPQPPSRLAEVIGARTQDQSEDCLSLNIWTPSEPSGPRPVFVFLHGGGFSSGSGSLDWYDGAALARRGDLVVVTVNYRLGALGFFRLEQGNVGLLDQIEALRWVQENIAAFGGDPGAVTVAGQSAGAISILAMLSGRAADGLFHRAIVQSAPGALRPLAPAEADAIANEFRQALGTDPYTASVSDILAAQLELVRLHPGVIPPYRFVAEEGVVAEDIVLGAGTQGANGVQILMGTTRDEANAHGGDLRVTAELFEEPMHQLADLLALAANPAWLYRFDWSPAGNPFGACHCIELPFVFGNLDACRDAPLLAGADDESLAAMVEVVQPAWISFVHNGNPGWPVAAVQHLELS</sequence>
<feature type="domain" description="Carboxylesterase type B" evidence="5">
    <location>
        <begin position="307"/>
        <end position="395"/>
    </location>
</feature>
<organism evidence="6 7">
    <name type="scientific">Kribbella rubisoli</name>
    <dbReference type="NCBI Taxonomy" id="3075929"/>
    <lineage>
        <taxon>Bacteria</taxon>
        <taxon>Bacillati</taxon>
        <taxon>Actinomycetota</taxon>
        <taxon>Actinomycetes</taxon>
        <taxon>Propionibacteriales</taxon>
        <taxon>Kribbellaceae</taxon>
        <taxon>Kribbella</taxon>
    </lineage>
</organism>
<dbReference type="Proteomes" id="UP000292027">
    <property type="component" value="Unassembled WGS sequence"/>
</dbReference>
<dbReference type="RefSeq" id="WP_198681575.1">
    <property type="nucleotide sequence ID" value="NZ_SHKR01000011.1"/>
</dbReference>
<name>A0A4Q7XE02_9ACTN</name>
<dbReference type="InterPro" id="IPR019826">
    <property type="entry name" value="Carboxylesterase_B_AS"/>
</dbReference>
<keyword evidence="2 3" id="KW-0378">Hydrolase</keyword>
<dbReference type="InterPro" id="IPR002018">
    <property type="entry name" value="CarbesteraseB"/>
</dbReference>
<dbReference type="PANTHER" id="PTHR11559">
    <property type="entry name" value="CARBOXYLESTERASE"/>
    <property type="match status" value="1"/>
</dbReference>
<dbReference type="Gene3D" id="3.40.50.1820">
    <property type="entry name" value="alpha/beta hydrolase"/>
    <property type="match status" value="2"/>
</dbReference>
<proteinExistence type="inferred from homology"/>
<dbReference type="SUPFAM" id="SSF53474">
    <property type="entry name" value="alpha/beta-Hydrolases"/>
    <property type="match status" value="1"/>
</dbReference>
<dbReference type="PROSITE" id="PS00122">
    <property type="entry name" value="CARBOXYLESTERASE_B_1"/>
    <property type="match status" value="1"/>
</dbReference>
<feature type="domain" description="Carboxylesterase type B" evidence="5">
    <location>
        <begin position="3"/>
        <end position="233"/>
    </location>
</feature>
<dbReference type="Pfam" id="PF00135">
    <property type="entry name" value="COesterase"/>
    <property type="match status" value="2"/>
</dbReference>
<keyword evidence="7" id="KW-1185">Reference proteome</keyword>
<dbReference type="EC" id="3.1.1.-" evidence="3"/>
<dbReference type="AlphaFoldDB" id="A0A4Q7XE02"/>
<gene>
    <name evidence="6" type="ORF">EV645_2856</name>
</gene>
<comment type="caution">
    <text evidence="6">The sequence shown here is derived from an EMBL/GenBank/DDBJ whole genome shotgun (WGS) entry which is preliminary data.</text>
</comment>
<evidence type="ECO:0000313" key="6">
    <source>
        <dbReference type="EMBL" id="RZU20619.1"/>
    </source>
</evidence>
<dbReference type="EMBL" id="SHKR01000011">
    <property type="protein sequence ID" value="RZU20619.1"/>
    <property type="molecule type" value="Genomic_DNA"/>
</dbReference>